<keyword evidence="1" id="KW-0472">Membrane</keyword>
<protein>
    <submittedName>
        <fullName evidence="2">FixH family protein</fullName>
    </submittedName>
</protein>
<evidence type="ECO:0000256" key="1">
    <source>
        <dbReference type="SAM" id="Phobius"/>
    </source>
</evidence>
<evidence type="ECO:0000313" key="2">
    <source>
        <dbReference type="EMBL" id="QDQ25768.1"/>
    </source>
</evidence>
<dbReference type="OrthoDB" id="5295180at2"/>
<dbReference type="InterPro" id="IPR008620">
    <property type="entry name" value="FixH"/>
</dbReference>
<dbReference type="PROSITE" id="PS51257">
    <property type="entry name" value="PROKAR_LIPOPROTEIN"/>
    <property type="match status" value="1"/>
</dbReference>
<accession>A0A516SCI5</accession>
<dbReference type="EMBL" id="CP041730">
    <property type="protein sequence ID" value="QDQ25768.1"/>
    <property type="molecule type" value="Genomic_DNA"/>
</dbReference>
<dbReference type="AlphaFoldDB" id="A0A516SCI5"/>
<dbReference type="Pfam" id="PF05751">
    <property type="entry name" value="FixH"/>
    <property type="match status" value="1"/>
</dbReference>
<evidence type="ECO:0000313" key="3">
    <source>
        <dbReference type="Proteomes" id="UP000317550"/>
    </source>
</evidence>
<keyword evidence="1" id="KW-1133">Transmembrane helix</keyword>
<proteinExistence type="predicted"/>
<dbReference type="Proteomes" id="UP000317550">
    <property type="component" value="Chromosome"/>
</dbReference>
<name>A0A516SCI5_9NEIS</name>
<reference evidence="3" key="1">
    <citation type="submission" date="2019-07" db="EMBL/GenBank/DDBJ databases">
        <title>Chitinimonas sp. nov., isolated from Ny-Alesund, arctica soil.</title>
        <authorList>
            <person name="Xu Q."/>
            <person name="Peng F."/>
        </authorList>
    </citation>
    <scope>NUCLEOTIDE SEQUENCE [LARGE SCALE GENOMIC DNA]</scope>
    <source>
        <strain evidence="3">R3-44</strain>
    </source>
</reference>
<sequence length="167" mass="17982">MNTSANKWYRQPVIWLFLGLLGTTVVGCIAMIVVAVKSNDGLVADDYYKRGNEIGKDIARDRMAAKLGVTAKVIVSEDGVGAHILLVPMPVKANPLSLRLSHPTRPGQDQAVILRAGEDGMLHGKLARPLVSQRWLLVLDDELGGWSLRGEGVLGAGLAVDLRPNKP</sequence>
<dbReference type="RefSeq" id="WP_143856693.1">
    <property type="nucleotide sequence ID" value="NZ_CP041730.1"/>
</dbReference>
<dbReference type="KEGG" id="cari:FNU76_05055"/>
<organism evidence="2 3">
    <name type="scientific">Chitinimonas arctica</name>
    <dbReference type="NCBI Taxonomy" id="2594795"/>
    <lineage>
        <taxon>Bacteria</taxon>
        <taxon>Pseudomonadati</taxon>
        <taxon>Pseudomonadota</taxon>
        <taxon>Betaproteobacteria</taxon>
        <taxon>Neisseriales</taxon>
        <taxon>Chitinibacteraceae</taxon>
        <taxon>Chitinimonas</taxon>
    </lineage>
</organism>
<feature type="transmembrane region" description="Helical" evidence="1">
    <location>
        <begin position="12"/>
        <end position="36"/>
    </location>
</feature>
<keyword evidence="3" id="KW-1185">Reference proteome</keyword>
<gene>
    <name evidence="2" type="ORF">FNU76_05055</name>
</gene>
<keyword evidence="1" id="KW-0812">Transmembrane</keyword>